<feature type="domain" description="TSEN34 N-terminal" evidence="13">
    <location>
        <begin position="6"/>
        <end position="63"/>
    </location>
</feature>
<evidence type="ECO:0000256" key="7">
    <source>
        <dbReference type="ARBA" id="ARBA00023242"/>
    </source>
</evidence>
<dbReference type="InterPro" id="IPR036167">
    <property type="entry name" value="tRNA_intron_Endo_cat-like_sf"/>
</dbReference>
<dbReference type="SUPFAM" id="SSF53032">
    <property type="entry name" value="tRNA-intron endonuclease catalytic domain-like"/>
    <property type="match status" value="1"/>
</dbReference>
<dbReference type="CDD" id="cd22363">
    <property type="entry name" value="tRNA-intron_lyase_C"/>
    <property type="match status" value="1"/>
</dbReference>
<dbReference type="AlphaFoldDB" id="A0A9W8GL54"/>
<comment type="subcellular location">
    <subcellularLocation>
        <location evidence="1">Nucleus</location>
        <location evidence="1">Nucleolus</location>
    </subcellularLocation>
</comment>
<keyword evidence="14" id="KW-0255">Endonuclease</keyword>
<evidence type="ECO:0000256" key="4">
    <source>
        <dbReference type="ARBA" id="ARBA00022664"/>
    </source>
</evidence>
<dbReference type="NCBIfam" id="TIGR00324">
    <property type="entry name" value="endA"/>
    <property type="match status" value="1"/>
</dbReference>
<comment type="similarity">
    <text evidence="2">Belongs to the tRNA-intron endonuclease family.</text>
</comment>
<dbReference type="InterPro" id="IPR059049">
    <property type="entry name" value="TSEN34_N"/>
</dbReference>
<dbReference type="PANTHER" id="PTHR13070:SF0">
    <property type="entry name" value="TRNA-SPLICING ENDONUCLEASE SUBUNIT SEN34"/>
    <property type="match status" value="1"/>
</dbReference>
<keyword evidence="6 14" id="KW-0456">Lyase</keyword>
<dbReference type="EMBL" id="JANBTX010000020">
    <property type="protein sequence ID" value="KAJ2689754.1"/>
    <property type="molecule type" value="Genomic_DNA"/>
</dbReference>
<dbReference type="FunFam" id="3.40.1350.10:FF:000002">
    <property type="entry name" value="tRNA-splicing endonuclease subunit Sen34"/>
    <property type="match status" value="1"/>
</dbReference>
<evidence type="ECO:0000256" key="11">
    <source>
        <dbReference type="ARBA" id="ARBA00070870"/>
    </source>
</evidence>
<evidence type="ECO:0000256" key="9">
    <source>
        <dbReference type="ARBA" id="ARBA00064779"/>
    </source>
</evidence>
<keyword evidence="14" id="KW-0540">Nuclease</keyword>
<dbReference type="GO" id="GO:0006397">
    <property type="term" value="P:mRNA processing"/>
    <property type="evidence" value="ECO:0007669"/>
    <property type="project" value="UniProtKB-KW"/>
</dbReference>
<evidence type="ECO:0000313" key="15">
    <source>
        <dbReference type="Proteomes" id="UP001151516"/>
    </source>
</evidence>
<evidence type="ECO:0000256" key="3">
    <source>
        <dbReference type="ARBA" id="ARBA00012573"/>
    </source>
</evidence>
<sequence length="176" mass="20234">MEPLHLTYTDGHVMVFDADTVLRLRRDYRIVGALEGSHPTNPQQNNYYGLPLILLPEEVALLSADPSITGLEQAQGAHSEQEQLRFDLFRDLHKRGFYITRGIKFGADYMLYPGEPMRYHSHYIVNLVDHQDKITPRQLIALSRLGTSVKKTRILCSWDSTVQQFIYVSVDWSEIG</sequence>
<evidence type="ECO:0000256" key="1">
    <source>
        <dbReference type="ARBA" id="ARBA00004604"/>
    </source>
</evidence>
<comment type="caution">
    <text evidence="14">The sequence shown here is derived from an EMBL/GenBank/DDBJ whole genome shotgun (WGS) entry which is preliminary data.</text>
</comment>
<evidence type="ECO:0000256" key="10">
    <source>
        <dbReference type="ARBA" id="ARBA00070643"/>
    </source>
</evidence>
<evidence type="ECO:0000256" key="2">
    <source>
        <dbReference type="ARBA" id="ARBA00008078"/>
    </source>
</evidence>
<comment type="subunit">
    <text evidence="9">tRNA splicing endonuclease is a heterotetramer composed of TSEN2, TSEN15, TSEN34/LENG5 and TSEN54. tRNA splicing endonuclease complex also contains proteins of the pre-mRNA 3'-end processing machinery such as CLP1, CPSF1, CPSF4 and CSTF2.</text>
</comment>
<dbReference type="EC" id="4.6.1.16" evidence="3"/>
<dbReference type="GO" id="GO:0005730">
    <property type="term" value="C:nucleolus"/>
    <property type="evidence" value="ECO:0007669"/>
    <property type="project" value="UniProtKB-SubCell"/>
</dbReference>
<keyword evidence="7" id="KW-0539">Nucleus</keyword>
<evidence type="ECO:0000259" key="12">
    <source>
        <dbReference type="Pfam" id="PF01974"/>
    </source>
</evidence>
<evidence type="ECO:0000313" key="14">
    <source>
        <dbReference type="EMBL" id="KAJ2689754.1"/>
    </source>
</evidence>
<dbReference type="GO" id="GO:0003676">
    <property type="term" value="F:nucleic acid binding"/>
    <property type="evidence" value="ECO:0007669"/>
    <property type="project" value="InterPro"/>
</dbReference>
<protein>
    <recommendedName>
        <fullName evidence="11">tRNA-splicing endonuclease subunit SEN34</fullName>
        <ecNumber evidence="3">4.6.1.16</ecNumber>
    </recommendedName>
    <alternativeName>
        <fullName evidence="10">tRNA-splicing endonuclease subunit Sen34</fullName>
    </alternativeName>
</protein>
<dbReference type="InterPro" id="IPR006677">
    <property type="entry name" value="tRNA_intron_Endonuc_cat-like"/>
</dbReference>
<dbReference type="GO" id="GO:0000379">
    <property type="term" value="P:tRNA-type intron splice site recognition and cleavage"/>
    <property type="evidence" value="ECO:0007669"/>
    <property type="project" value="TreeGrafter"/>
</dbReference>
<dbReference type="Gene3D" id="3.40.1350.10">
    <property type="match status" value="1"/>
</dbReference>
<dbReference type="PANTHER" id="PTHR13070">
    <property type="entry name" value="TRNA-SPLICING ENDONUCLEASE SUBUNIT SEN34-RELATED"/>
    <property type="match status" value="1"/>
</dbReference>
<organism evidence="14 15">
    <name type="scientific">Coemansia spiralis</name>
    <dbReference type="NCBI Taxonomy" id="417178"/>
    <lineage>
        <taxon>Eukaryota</taxon>
        <taxon>Fungi</taxon>
        <taxon>Fungi incertae sedis</taxon>
        <taxon>Zoopagomycota</taxon>
        <taxon>Kickxellomycotina</taxon>
        <taxon>Kickxellomycetes</taxon>
        <taxon>Kickxellales</taxon>
        <taxon>Kickxellaceae</taxon>
        <taxon>Coemansia</taxon>
    </lineage>
</organism>
<evidence type="ECO:0000259" key="13">
    <source>
        <dbReference type="Pfam" id="PF26577"/>
    </source>
</evidence>
<reference evidence="14" key="1">
    <citation type="submission" date="2022-07" db="EMBL/GenBank/DDBJ databases">
        <title>Phylogenomic reconstructions and comparative analyses of Kickxellomycotina fungi.</title>
        <authorList>
            <person name="Reynolds N.K."/>
            <person name="Stajich J.E."/>
            <person name="Barry K."/>
            <person name="Grigoriev I.V."/>
            <person name="Crous P."/>
            <person name="Smith M.E."/>
        </authorList>
    </citation>
    <scope>NUCLEOTIDE SEQUENCE</scope>
    <source>
        <strain evidence="14">CBS 109367</strain>
    </source>
</reference>
<dbReference type="InterPro" id="IPR006676">
    <property type="entry name" value="tRNA_splic"/>
</dbReference>
<gene>
    <name evidence="14" type="primary">SEN34</name>
    <name evidence="14" type="ORF">IWW39_001220</name>
</gene>
<dbReference type="InterPro" id="IPR011856">
    <property type="entry name" value="tRNA_endonuc-like_dom_sf"/>
</dbReference>
<dbReference type="Proteomes" id="UP001151516">
    <property type="component" value="Unassembled WGS sequence"/>
</dbReference>
<keyword evidence="15" id="KW-1185">Reference proteome</keyword>
<feature type="domain" description="tRNA intron endonuclease catalytic" evidence="12">
    <location>
        <begin position="84"/>
        <end position="160"/>
    </location>
</feature>
<accession>A0A9W8GL54</accession>
<evidence type="ECO:0000256" key="8">
    <source>
        <dbReference type="ARBA" id="ARBA00034031"/>
    </source>
</evidence>
<keyword evidence="5" id="KW-0819">tRNA processing</keyword>
<keyword evidence="14" id="KW-0378">Hydrolase</keyword>
<name>A0A9W8GL54_9FUNG</name>
<dbReference type="OrthoDB" id="48041at2759"/>
<keyword evidence="4" id="KW-0507">mRNA processing</keyword>
<dbReference type="Pfam" id="PF01974">
    <property type="entry name" value="tRNA_int_endo"/>
    <property type="match status" value="1"/>
</dbReference>
<dbReference type="Pfam" id="PF26577">
    <property type="entry name" value="TSEN34_N"/>
    <property type="match status" value="1"/>
</dbReference>
<proteinExistence type="inferred from homology"/>
<evidence type="ECO:0000256" key="5">
    <source>
        <dbReference type="ARBA" id="ARBA00022694"/>
    </source>
</evidence>
<evidence type="ECO:0000256" key="6">
    <source>
        <dbReference type="ARBA" id="ARBA00023239"/>
    </source>
</evidence>
<dbReference type="GO" id="GO:0000213">
    <property type="term" value="F:tRNA-intron lyase activity"/>
    <property type="evidence" value="ECO:0007669"/>
    <property type="project" value="UniProtKB-EC"/>
</dbReference>
<comment type="catalytic activity">
    <reaction evidence="8">
        <text>pretRNA = a 3'-half-tRNA molecule with a 5'-OH end + a 5'-half-tRNA molecule with a 2',3'-cyclic phosphate end + an intron with a 2',3'-cyclic phosphate and a 5'-hydroxyl terminus.</text>
        <dbReference type="EC" id="4.6.1.16"/>
    </reaction>
</comment>